<accession>A0A7X0JWV5</accession>
<evidence type="ECO:0000313" key="3">
    <source>
        <dbReference type="EMBL" id="MBB6522756.1"/>
    </source>
</evidence>
<dbReference type="Pfam" id="PF03358">
    <property type="entry name" value="FMN_red"/>
    <property type="match status" value="1"/>
</dbReference>
<dbReference type="InParanoid" id="A0A7X0JWV5"/>
<sequence length="201" mass="22218">MNLAIICGSQQPDSQSLKVAHFLKQRLEALSLSEQCSVIDLGEQPLALWDPSIWQGNPEWKAILTPIGETLKAADAFIVISPEYHGMVPAALKNFFLMWGGGELAHKPALLVAVSASVGGAYPIAELRMSSYKNNRISYMPEHLIVRNASKVLNEDIGGEDDKKLRSRIDYSLSLLSEYSKAYQGIRESGVIDLKTWRNGM</sequence>
<dbReference type="InterPro" id="IPR005025">
    <property type="entry name" value="FMN_Rdtase-like_dom"/>
</dbReference>
<evidence type="ECO:0000259" key="2">
    <source>
        <dbReference type="Pfam" id="PF03358"/>
    </source>
</evidence>
<dbReference type="Proteomes" id="UP000528457">
    <property type="component" value="Unassembled WGS sequence"/>
</dbReference>
<dbReference type="EMBL" id="JACHHT010000002">
    <property type="protein sequence ID" value="MBB6522756.1"/>
    <property type="molecule type" value="Genomic_DNA"/>
</dbReference>
<proteinExistence type="predicted"/>
<dbReference type="InterPro" id="IPR029039">
    <property type="entry name" value="Flavoprotein-like_sf"/>
</dbReference>
<protein>
    <submittedName>
        <fullName evidence="3">NAD(P)H-dependent FMN reductase</fullName>
    </submittedName>
</protein>
<dbReference type="PANTHER" id="PTHR30543:SF31">
    <property type="entry name" value="NADPH-DEPENDENT AZOREDUCTASE AZR"/>
    <property type="match status" value="1"/>
</dbReference>
<dbReference type="AlphaFoldDB" id="A0A7X0JWV5"/>
<comment type="caution">
    <text evidence="3">The sequence shown here is derived from an EMBL/GenBank/DDBJ whole genome shotgun (WGS) entry which is preliminary data.</text>
</comment>
<evidence type="ECO:0000256" key="1">
    <source>
        <dbReference type="ARBA" id="ARBA00022643"/>
    </source>
</evidence>
<dbReference type="GO" id="GO:0010181">
    <property type="term" value="F:FMN binding"/>
    <property type="evidence" value="ECO:0007669"/>
    <property type="project" value="TreeGrafter"/>
</dbReference>
<organism evidence="3 4">
    <name type="scientific">Pseudoteredinibacter isoporae</name>
    <dbReference type="NCBI Taxonomy" id="570281"/>
    <lineage>
        <taxon>Bacteria</taxon>
        <taxon>Pseudomonadati</taxon>
        <taxon>Pseudomonadota</taxon>
        <taxon>Gammaproteobacteria</taxon>
        <taxon>Cellvibrionales</taxon>
        <taxon>Cellvibrionaceae</taxon>
        <taxon>Pseudoteredinibacter</taxon>
    </lineage>
</organism>
<name>A0A7X0JWV5_9GAMM</name>
<dbReference type="InterPro" id="IPR050712">
    <property type="entry name" value="NAD(P)H-dep_reductase"/>
</dbReference>
<dbReference type="GO" id="GO:0016491">
    <property type="term" value="F:oxidoreductase activity"/>
    <property type="evidence" value="ECO:0007669"/>
    <property type="project" value="InterPro"/>
</dbReference>
<keyword evidence="4" id="KW-1185">Reference proteome</keyword>
<keyword evidence="1" id="KW-0288">FMN</keyword>
<dbReference type="GO" id="GO:0005829">
    <property type="term" value="C:cytosol"/>
    <property type="evidence" value="ECO:0007669"/>
    <property type="project" value="TreeGrafter"/>
</dbReference>
<evidence type="ECO:0000313" key="4">
    <source>
        <dbReference type="Proteomes" id="UP000528457"/>
    </source>
</evidence>
<dbReference type="RefSeq" id="WP_166845269.1">
    <property type="nucleotide sequence ID" value="NZ_JAAONY010000002.1"/>
</dbReference>
<gene>
    <name evidence="3" type="ORF">HNR48_003041</name>
</gene>
<dbReference type="SUPFAM" id="SSF52218">
    <property type="entry name" value="Flavoproteins"/>
    <property type="match status" value="1"/>
</dbReference>
<dbReference type="Gene3D" id="3.40.50.360">
    <property type="match status" value="1"/>
</dbReference>
<reference evidence="3 4" key="1">
    <citation type="submission" date="2020-08" db="EMBL/GenBank/DDBJ databases">
        <title>Genomic Encyclopedia of Type Strains, Phase IV (KMG-IV): sequencing the most valuable type-strain genomes for metagenomic binning, comparative biology and taxonomic classification.</title>
        <authorList>
            <person name="Goeker M."/>
        </authorList>
    </citation>
    <scope>NUCLEOTIDE SEQUENCE [LARGE SCALE GENOMIC DNA]</scope>
    <source>
        <strain evidence="3 4">DSM 22368</strain>
    </source>
</reference>
<keyword evidence="1" id="KW-0285">Flavoprotein</keyword>
<dbReference type="PANTHER" id="PTHR30543">
    <property type="entry name" value="CHROMATE REDUCTASE"/>
    <property type="match status" value="1"/>
</dbReference>
<feature type="domain" description="NADPH-dependent FMN reductase-like" evidence="2">
    <location>
        <begin position="1"/>
        <end position="148"/>
    </location>
</feature>